<evidence type="ECO:0000313" key="3">
    <source>
        <dbReference type="Proteomes" id="UP000226437"/>
    </source>
</evidence>
<dbReference type="InterPro" id="IPR017853">
    <property type="entry name" value="GH"/>
</dbReference>
<organism evidence="2 3">
    <name type="scientific">Neolewinella marina</name>
    <dbReference type="NCBI Taxonomy" id="438751"/>
    <lineage>
        <taxon>Bacteria</taxon>
        <taxon>Pseudomonadati</taxon>
        <taxon>Bacteroidota</taxon>
        <taxon>Saprospiria</taxon>
        <taxon>Saprospirales</taxon>
        <taxon>Lewinellaceae</taxon>
        <taxon>Neolewinella</taxon>
    </lineage>
</organism>
<evidence type="ECO:0000256" key="1">
    <source>
        <dbReference type="SAM" id="SignalP"/>
    </source>
</evidence>
<evidence type="ECO:0000313" key="2">
    <source>
        <dbReference type="EMBL" id="PHK99601.1"/>
    </source>
</evidence>
<dbReference type="SUPFAM" id="SSF51445">
    <property type="entry name" value="(Trans)glycosidases"/>
    <property type="match status" value="1"/>
</dbReference>
<dbReference type="Gene3D" id="3.20.20.80">
    <property type="entry name" value="Glycosidases"/>
    <property type="match status" value="1"/>
</dbReference>
<dbReference type="RefSeq" id="WP_099104580.1">
    <property type="nucleotide sequence ID" value="NZ_JAATJF010000001.1"/>
</dbReference>
<dbReference type="CDD" id="cd19608">
    <property type="entry name" value="GH113_mannanase-like"/>
    <property type="match status" value="1"/>
</dbReference>
<keyword evidence="1" id="KW-0732">Signal</keyword>
<dbReference type="AlphaFoldDB" id="A0A2G0CI01"/>
<name>A0A2G0CI01_9BACT</name>
<comment type="caution">
    <text evidence="2">The sequence shown here is derived from an EMBL/GenBank/DDBJ whole genome shotgun (WGS) entry which is preliminary data.</text>
</comment>
<protein>
    <submittedName>
        <fullName evidence="2">Uncharacterized protein</fullName>
    </submittedName>
</protein>
<dbReference type="Proteomes" id="UP000226437">
    <property type="component" value="Unassembled WGS sequence"/>
</dbReference>
<feature type="signal peptide" evidence="1">
    <location>
        <begin position="1"/>
        <end position="28"/>
    </location>
</feature>
<reference evidence="2 3" key="1">
    <citation type="submission" date="2017-10" db="EMBL/GenBank/DDBJ databases">
        <title>The draft genome sequence of Lewinella marina KCTC 32374.</title>
        <authorList>
            <person name="Wang K."/>
        </authorList>
    </citation>
    <scope>NUCLEOTIDE SEQUENCE [LARGE SCALE GENOMIC DNA]</scope>
    <source>
        <strain evidence="2 3">MKG-38</strain>
    </source>
</reference>
<dbReference type="PROSITE" id="PS51257">
    <property type="entry name" value="PROKAR_LIPOPROTEIN"/>
    <property type="match status" value="1"/>
</dbReference>
<feature type="chain" id="PRO_5013571907" evidence="1">
    <location>
        <begin position="29"/>
        <end position="367"/>
    </location>
</feature>
<dbReference type="InterPro" id="IPR055151">
    <property type="entry name" value="GH113"/>
</dbReference>
<keyword evidence="3" id="KW-1185">Reference proteome</keyword>
<accession>A0A2G0CI01</accession>
<sequence length="367" mass="40940">MRTWLLLFLPVMGALVLAGCTHSSGASAQPLPRHLDPEFLRGMTFAHEGYRGNNGYGGATTGPSLDSLKGLNVNAVAIVPYTFMREMRPLDSLPIPDRVGSETDEAVIHCIRQAREQGFTVMLKPQIWVRGSWPGEIRFEDEEGWNRFFAAYRNWMLHYGKMAAAEGVEALCIGTEMVQATLGYPEQWRSLIASLREVYPGKLTYAANWGEEFENITFWSDLDAIGLNSYYPLSMEEQPTDAQLRAGALRWMRLADSISVAYDRPLWLTEVGYRSVASAWQNPHAEAGDRPVSLEAQERCYAALAEAVRSSSRLEGMFIWKWPSYLGHREGRDDRNTGFVPGGKPAGEVLTRLYAPAPRAASVTPSL</sequence>
<dbReference type="OrthoDB" id="9773531at2"/>
<proteinExistence type="predicted"/>
<dbReference type="EMBL" id="PDLO01000001">
    <property type="protein sequence ID" value="PHK99601.1"/>
    <property type="molecule type" value="Genomic_DNA"/>
</dbReference>
<dbReference type="Pfam" id="PF22612">
    <property type="entry name" value="GH113"/>
    <property type="match status" value="1"/>
</dbReference>
<gene>
    <name evidence="2" type="ORF">CGL56_00695</name>
</gene>